<sequence>MESDYDYDSFLPPEQSSPPIHHRKLKCLKKSILVSKSEEEGSSLPPIDSFQSQSLESSGSPNIEESSETLRSQLINEGFDAEINLDSGSDGLKFREDRKEFDGKRSDPSWGRGFGDRCF</sequence>
<dbReference type="Proteomes" id="UP000585474">
    <property type="component" value="Unassembled WGS sequence"/>
</dbReference>
<dbReference type="AlphaFoldDB" id="A0A7J0H782"/>
<comment type="caution">
    <text evidence="2">The sequence shown here is derived from an EMBL/GenBank/DDBJ whole genome shotgun (WGS) entry which is preliminary data.</text>
</comment>
<reference evidence="2 3" key="1">
    <citation type="submission" date="2019-07" db="EMBL/GenBank/DDBJ databases">
        <title>De Novo Assembly of kiwifruit Actinidia rufa.</title>
        <authorList>
            <person name="Sugita-Konishi S."/>
            <person name="Sato K."/>
            <person name="Mori E."/>
            <person name="Abe Y."/>
            <person name="Kisaki G."/>
            <person name="Hamano K."/>
            <person name="Suezawa K."/>
            <person name="Otani M."/>
            <person name="Fukuda T."/>
            <person name="Manabe T."/>
            <person name="Gomi K."/>
            <person name="Tabuchi M."/>
            <person name="Akimitsu K."/>
            <person name="Kataoka I."/>
        </authorList>
    </citation>
    <scope>NUCLEOTIDE SEQUENCE [LARGE SCALE GENOMIC DNA]</scope>
    <source>
        <strain evidence="3">cv. Fuchu</strain>
    </source>
</reference>
<proteinExistence type="predicted"/>
<keyword evidence="3" id="KW-1185">Reference proteome</keyword>
<gene>
    <name evidence="2" type="ORF">Acr_27g0003430</name>
</gene>
<protein>
    <submittedName>
        <fullName evidence="2">Uncharacterized protein</fullName>
    </submittedName>
</protein>
<evidence type="ECO:0000256" key="1">
    <source>
        <dbReference type="SAM" id="MobiDB-lite"/>
    </source>
</evidence>
<feature type="region of interest" description="Disordered" evidence="1">
    <location>
        <begin position="38"/>
        <end position="69"/>
    </location>
</feature>
<dbReference type="EMBL" id="BJWL01000027">
    <property type="protein sequence ID" value="GFZ18604.1"/>
    <property type="molecule type" value="Genomic_DNA"/>
</dbReference>
<evidence type="ECO:0000313" key="2">
    <source>
        <dbReference type="EMBL" id="GFZ18604.1"/>
    </source>
</evidence>
<feature type="region of interest" description="Disordered" evidence="1">
    <location>
        <begin position="97"/>
        <end position="119"/>
    </location>
</feature>
<organism evidence="2 3">
    <name type="scientific">Actinidia rufa</name>
    <dbReference type="NCBI Taxonomy" id="165716"/>
    <lineage>
        <taxon>Eukaryota</taxon>
        <taxon>Viridiplantae</taxon>
        <taxon>Streptophyta</taxon>
        <taxon>Embryophyta</taxon>
        <taxon>Tracheophyta</taxon>
        <taxon>Spermatophyta</taxon>
        <taxon>Magnoliopsida</taxon>
        <taxon>eudicotyledons</taxon>
        <taxon>Gunneridae</taxon>
        <taxon>Pentapetalae</taxon>
        <taxon>asterids</taxon>
        <taxon>Ericales</taxon>
        <taxon>Actinidiaceae</taxon>
        <taxon>Actinidia</taxon>
    </lineage>
</organism>
<accession>A0A7J0H782</accession>
<feature type="region of interest" description="Disordered" evidence="1">
    <location>
        <begin position="1"/>
        <end position="22"/>
    </location>
</feature>
<feature type="compositionally biased region" description="Basic and acidic residues" evidence="1">
    <location>
        <begin position="97"/>
        <end position="107"/>
    </location>
</feature>
<feature type="compositionally biased region" description="Low complexity" evidence="1">
    <location>
        <begin position="49"/>
        <end position="60"/>
    </location>
</feature>
<evidence type="ECO:0000313" key="3">
    <source>
        <dbReference type="Proteomes" id="UP000585474"/>
    </source>
</evidence>
<name>A0A7J0H782_9ERIC</name>